<keyword evidence="3" id="KW-1185">Reference proteome</keyword>
<keyword evidence="1" id="KW-1133">Transmembrane helix</keyword>
<keyword evidence="1" id="KW-0812">Transmembrane</keyword>
<evidence type="ECO:0000313" key="3">
    <source>
        <dbReference type="Proteomes" id="UP000075883"/>
    </source>
</evidence>
<proteinExistence type="predicted"/>
<dbReference type="EnsemblMetazoa" id="ACUA006074-RA">
    <property type="protein sequence ID" value="ACUA006074-PA"/>
    <property type="gene ID" value="ACUA006074"/>
</dbReference>
<dbReference type="VEuPathDB" id="VectorBase:ACUA006074"/>
<reference evidence="3" key="1">
    <citation type="submission" date="2013-09" db="EMBL/GenBank/DDBJ databases">
        <title>The Genome Sequence of Anopheles culicifacies species A.</title>
        <authorList>
            <consortium name="The Broad Institute Genomics Platform"/>
            <person name="Neafsey D.E."/>
            <person name="Besansky N."/>
            <person name="Howell P."/>
            <person name="Walton C."/>
            <person name="Young S.K."/>
            <person name="Zeng Q."/>
            <person name="Gargeya S."/>
            <person name="Fitzgerald M."/>
            <person name="Haas B."/>
            <person name="Abouelleil A."/>
            <person name="Allen A.W."/>
            <person name="Alvarado L."/>
            <person name="Arachchi H.M."/>
            <person name="Berlin A.M."/>
            <person name="Chapman S.B."/>
            <person name="Gainer-Dewar J."/>
            <person name="Goldberg J."/>
            <person name="Griggs A."/>
            <person name="Gujja S."/>
            <person name="Hansen M."/>
            <person name="Howarth C."/>
            <person name="Imamovic A."/>
            <person name="Ireland A."/>
            <person name="Larimer J."/>
            <person name="McCowan C."/>
            <person name="Murphy C."/>
            <person name="Pearson M."/>
            <person name="Poon T.W."/>
            <person name="Priest M."/>
            <person name="Roberts A."/>
            <person name="Saif S."/>
            <person name="Shea T."/>
            <person name="Sisk P."/>
            <person name="Sykes S."/>
            <person name="Wortman J."/>
            <person name="Nusbaum C."/>
            <person name="Birren B."/>
        </authorList>
    </citation>
    <scope>NUCLEOTIDE SEQUENCE [LARGE SCALE GENOMIC DNA]</scope>
    <source>
        <strain evidence="3">A-37</strain>
    </source>
</reference>
<dbReference type="EMBL" id="AXCM01004616">
    <property type="status" value="NOT_ANNOTATED_CDS"/>
    <property type="molecule type" value="Genomic_DNA"/>
</dbReference>
<name>A0A182LZZ9_9DIPT</name>
<evidence type="ECO:0000313" key="2">
    <source>
        <dbReference type="EnsemblMetazoa" id="ACUA006074-PA"/>
    </source>
</evidence>
<feature type="transmembrane region" description="Helical" evidence="1">
    <location>
        <begin position="146"/>
        <end position="165"/>
    </location>
</feature>
<evidence type="ECO:0000256" key="1">
    <source>
        <dbReference type="SAM" id="Phobius"/>
    </source>
</evidence>
<dbReference type="AlphaFoldDB" id="A0A182LZZ9"/>
<accession>A0A182LZZ9</accession>
<dbReference type="Proteomes" id="UP000075883">
    <property type="component" value="Unassembled WGS sequence"/>
</dbReference>
<sequence>MVLLNECHACFRDAKFFNPTGTNASFRGARIALAIFLVHHINYEVNQYTYVILYDEKWPEFTFYVVYYFIEMITVMIALYYDAVIDVLRIGVRLDCALLSKCLEQNVKSTSGKLDDCYWWRTIEHFYCRMLLAHLRRRDYSRAFRLQLVTIALNTFIVSFSIFYVNMNSIVSYAHEGWMEKYKRVTESLGFFSHLGAILLICHHASELECEMIAAIVTYLVVLLQFRGLEPS</sequence>
<protein>
    <recommendedName>
        <fullName evidence="4">Gustatory receptor</fullName>
    </recommendedName>
</protein>
<organism evidence="2 3">
    <name type="scientific">Anopheles culicifacies</name>
    <dbReference type="NCBI Taxonomy" id="139723"/>
    <lineage>
        <taxon>Eukaryota</taxon>
        <taxon>Metazoa</taxon>
        <taxon>Ecdysozoa</taxon>
        <taxon>Arthropoda</taxon>
        <taxon>Hexapoda</taxon>
        <taxon>Insecta</taxon>
        <taxon>Pterygota</taxon>
        <taxon>Neoptera</taxon>
        <taxon>Endopterygota</taxon>
        <taxon>Diptera</taxon>
        <taxon>Nematocera</taxon>
        <taxon>Culicoidea</taxon>
        <taxon>Culicidae</taxon>
        <taxon>Anophelinae</taxon>
        <taxon>Anopheles</taxon>
        <taxon>culicifacies species complex</taxon>
    </lineage>
</organism>
<reference evidence="2" key="2">
    <citation type="submission" date="2020-05" db="UniProtKB">
        <authorList>
            <consortium name="EnsemblMetazoa"/>
        </authorList>
    </citation>
    <scope>IDENTIFICATION</scope>
    <source>
        <strain evidence="2">A-37</strain>
    </source>
</reference>
<evidence type="ECO:0008006" key="4">
    <source>
        <dbReference type="Google" id="ProtNLM"/>
    </source>
</evidence>
<feature type="transmembrane region" description="Helical" evidence="1">
    <location>
        <begin position="61"/>
        <end position="81"/>
    </location>
</feature>
<keyword evidence="1" id="KW-0472">Membrane</keyword>